<evidence type="ECO:0000256" key="1">
    <source>
        <dbReference type="ARBA" id="ARBA00009437"/>
    </source>
</evidence>
<sequence>MDYRDEVFLAVAENLSFSKAAEDLCISQPAVTKHVKELENRWNVALFERIGNKISLTDAGKMAVERLKDIRWRYRELEFGLGRLNGDFFGQLRLGASSTISQYVIPEALAAFHKRYPQVDLTLLQGNSSEMEEKLLAGEIDIALVENETSEPGLRYEDFLDDEIVTVTGVKSAYADIRELKLEDFSRIPLVLREKGSGTLQVLKKALQKKGVKLSKLNILLHLGSTEAIKNFLADFDGVALVSAKAIEKELLLEQLVRIRLPELSLTRKFRSAYRMGPLPDVPRIFTRFLEGHNL</sequence>
<reference evidence="6 7" key="1">
    <citation type="submission" date="2021-12" db="EMBL/GenBank/DDBJ databases">
        <title>Genome sequencing of bacteria with rrn-lacking chromosome and rrn-plasmid.</title>
        <authorList>
            <person name="Anda M."/>
            <person name="Iwasaki W."/>
        </authorList>
    </citation>
    <scope>NUCLEOTIDE SEQUENCE [LARGE SCALE GENOMIC DNA]</scope>
    <source>
        <strain evidence="6 7">DSM 100852</strain>
        <plasmid evidence="6 7">pFA1</plasmid>
    </source>
</reference>
<proteinExistence type="inferred from homology"/>
<name>A0AAU9DEF3_9BACT</name>
<dbReference type="PRINTS" id="PR00039">
    <property type="entry name" value="HTHLYSR"/>
</dbReference>
<protein>
    <submittedName>
        <fullName evidence="6">Transcriptional regulator</fullName>
    </submittedName>
</protein>
<dbReference type="RefSeq" id="WP_338394724.1">
    <property type="nucleotide sequence ID" value="NZ_AP025315.1"/>
</dbReference>
<dbReference type="PANTHER" id="PTHR30126:SF39">
    <property type="entry name" value="HTH-TYPE TRANSCRIPTIONAL REGULATOR CYSL"/>
    <property type="match status" value="1"/>
</dbReference>
<keyword evidence="2" id="KW-0805">Transcription regulation</keyword>
<dbReference type="Proteomes" id="UP001348817">
    <property type="component" value="Plasmid pFA1"/>
</dbReference>
<evidence type="ECO:0000256" key="2">
    <source>
        <dbReference type="ARBA" id="ARBA00023015"/>
    </source>
</evidence>
<dbReference type="Gene3D" id="3.40.190.290">
    <property type="match status" value="1"/>
</dbReference>
<gene>
    <name evidence="6" type="ORF">FUAX_40230</name>
</gene>
<dbReference type="PANTHER" id="PTHR30126">
    <property type="entry name" value="HTH-TYPE TRANSCRIPTIONAL REGULATOR"/>
    <property type="match status" value="1"/>
</dbReference>
<keyword evidence="6" id="KW-0614">Plasmid</keyword>
<dbReference type="SUPFAM" id="SSF46785">
    <property type="entry name" value="Winged helix' DNA-binding domain"/>
    <property type="match status" value="1"/>
</dbReference>
<keyword evidence="7" id="KW-1185">Reference proteome</keyword>
<dbReference type="InterPro" id="IPR036390">
    <property type="entry name" value="WH_DNA-bd_sf"/>
</dbReference>
<evidence type="ECO:0000313" key="6">
    <source>
        <dbReference type="EMBL" id="BDD11591.1"/>
    </source>
</evidence>
<geneLocation type="plasmid" evidence="6 7">
    <name>pFA1</name>
</geneLocation>
<dbReference type="EMBL" id="AP025315">
    <property type="protein sequence ID" value="BDD11591.1"/>
    <property type="molecule type" value="Genomic_DNA"/>
</dbReference>
<accession>A0AAU9DEF3</accession>
<evidence type="ECO:0000256" key="3">
    <source>
        <dbReference type="ARBA" id="ARBA00023125"/>
    </source>
</evidence>
<dbReference type="InterPro" id="IPR036388">
    <property type="entry name" value="WH-like_DNA-bd_sf"/>
</dbReference>
<dbReference type="Pfam" id="PF00126">
    <property type="entry name" value="HTH_1"/>
    <property type="match status" value="1"/>
</dbReference>
<dbReference type="PROSITE" id="PS50931">
    <property type="entry name" value="HTH_LYSR"/>
    <property type="match status" value="1"/>
</dbReference>
<evidence type="ECO:0000313" key="7">
    <source>
        <dbReference type="Proteomes" id="UP001348817"/>
    </source>
</evidence>
<organism evidence="6 7">
    <name type="scientific">Fulvitalea axinellae</name>
    <dbReference type="NCBI Taxonomy" id="1182444"/>
    <lineage>
        <taxon>Bacteria</taxon>
        <taxon>Pseudomonadati</taxon>
        <taxon>Bacteroidota</taxon>
        <taxon>Cytophagia</taxon>
        <taxon>Cytophagales</taxon>
        <taxon>Persicobacteraceae</taxon>
        <taxon>Fulvitalea</taxon>
    </lineage>
</organism>
<feature type="domain" description="HTH lysR-type" evidence="5">
    <location>
        <begin position="1"/>
        <end position="57"/>
    </location>
</feature>
<dbReference type="InterPro" id="IPR005119">
    <property type="entry name" value="LysR_subst-bd"/>
</dbReference>
<comment type="similarity">
    <text evidence="1">Belongs to the LysR transcriptional regulatory family.</text>
</comment>
<keyword evidence="4" id="KW-0804">Transcription</keyword>
<dbReference type="InterPro" id="IPR000847">
    <property type="entry name" value="LysR_HTH_N"/>
</dbReference>
<dbReference type="GO" id="GO:0000976">
    <property type="term" value="F:transcription cis-regulatory region binding"/>
    <property type="evidence" value="ECO:0007669"/>
    <property type="project" value="TreeGrafter"/>
</dbReference>
<dbReference type="SUPFAM" id="SSF53850">
    <property type="entry name" value="Periplasmic binding protein-like II"/>
    <property type="match status" value="1"/>
</dbReference>
<keyword evidence="3" id="KW-0238">DNA-binding</keyword>
<dbReference type="Gene3D" id="1.10.10.10">
    <property type="entry name" value="Winged helix-like DNA-binding domain superfamily/Winged helix DNA-binding domain"/>
    <property type="match status" value="1"/>
</dbReference>
<dbReference type="AlphaFoldDB" id="A0AAU9DEF3"/>
<evidence type="ECO:0000256" key="4">
    <source>
        <dbReference type="ARBA" id="ARBA00023163"/>
    </source>
</evidence>
<dbReference type="Pfam" id="PF03466">
    <property type="entry name" value="LysR_substrate"/>
    <property type="match status" value="1"/>
</dbReference>
<dbReference type="KEGG" id="fax:FUAX_40230"/>
<dbReference type="GO" id="GO:0003700">
    <property type="term" value="F:DNA-binding transcription factor activity"/>
    <property type="evidence" value="ECO:0007669"/>
    <property type="project" value="InterPro"/>
</dbReference>
<evidence type="ECO:0000259" key="5">
    <source>
        <dbReference type="PROSITE" id="PS50931"/>
    </source>
</evidence>